<accession>A0A6I4W0J8</accession>
<evidence type="ECO:0000256" key="3">
    <source>
        <dbReference type="ARBA" id="ARBA00023237"/>
    </source>
</evidence>
<organism evidence="7 8">
    <name type="scientific">Actinomadura rayongensis</name>
    <dbReference type="NCBI Taxonomy" id="1429076"/>
    <lineage>
        <taxon>Bacteria</taxon>
        <taxon>Bacillati</taxon>
        <taxon>Actinomycetota</taxon>
        <taxon>Actinomycetes</taxon>
        <taxon>Streptosporangiales</taxon>
        <taxon>Thermomonosporaceae</taxon>
        <taxon>Actinomadura</taxon>
    </lineage>
</organism>
<dbReference type="Proteomes" id="UP000431901">
    <property type="component" value="Unassembled WGS sequence"/>
</dbReference>
<dbReference type="OrthoDB" id="9782229at2"/>
<dbReference type="PANTHER" id="PTHR30329">
    <property type="entry name" value="STATOR ELEMENT OF FLAGELLAR MOTOR COMPLEX"/>
    <property type="match status" value="1"/>
</dbReference>
<name>A0A6I4W0J8_9ACTN</name>
<dbReference type="Pfam" id="PF00691">
    <property type="entry name" value="OmpA"/>
    <property type="match status" value="1"/>
</dbReference>
<dbReference type="PROSITE" id="PS51123">
    <property type="entry name" value="OMPA_2"/>
    <property type="match status" value="1"/>
</dbReference>
<keyword evidence="3" id="KW-0998">Cell outer membrane</keyword>
<evidence type="ECO:0000256" key="4">
    <source>
        <dbReference type="PROSITE-ProRule" id="PRU00473"/>
    </source>
</evidence>
<proteinExistence type="predicted"/>
<evidence type="ECO:0000256" key="1">
    <source>
        <dbReference type="ARBA" id="ARBA00004442"/>
    </source>
</evidence>
<evidence type="ECO:0000259" key="6">
    <source>
        <dbReference type="PROSITE" id="PS51123"/>
    </source>
</evidence>
<dbReference type="Gene3D" id="3.30.1330.60">
    <property type="entry name" value="OmpA-like domain"/>
    <property type="match status" value="1"/>
</dbReference>
<protein>
    <submittedName>
        <fullName evidence="7">OmpA family protein</fullName>
    </submittedName>
</protein>
<dbReference type="InterPro" id="IPR036737">
    <property type="entry name" value="OmpA-like_sf"/>
</dbReference>
<dbReference type="EMBL" id="WUTW01000001">
    <property type="protein sequence ID" value="MXQ62951.1"/>
    <property type="molecule type" value="Genomic_DNA"/>
</dbReference>
<dbReference type="InterPro" id="IPR050330">
    <property type="entry name" value="Bact_OuterMem_StrucFunc"/>
</dbReference>
<comment type="subcellular location">
    <subcellularLocation>
        <location evidence="1">Cell outer membrane</location>
    </subcellularLocation>
</comment>
<comment type="caution">
    <text evidence="7">The sequence shown here is derived from an EMBL/GenBank/DDBJ whole genome shotgun (WGS) entry which is preliminary data.</text>
</comment>
<dbReference type="AlphaFoldDB" id="A0A6I4W0J8"/>
<sequence>MYYPLSTQDGHCLCSETDRLPSGQSREVYAVYPAPQSRKVTVWVPLAPPFTEVAIPSGSAPPAPGQTLSPQSASLAAPVIRSLKGTSEGVTESVDEDGGDTRVRLSTDVLFALNKADLTAKADDALRKVAAKIDASRGAVVKIDGYTDNSGNDAINNPLSRRRADAVQNRLKSLVNRQGVTFQSAGHGSADPIADNGTDEGRRKNRRVTVSFPRPPLAAPPASSPAPTATDGKLPVIASTRPHFTGVTADGNNFSFAVNALRREAGGLVVLTWTITNETDATKKAEAGLAKEGTLSYSAPGATGARLFDSAGQLRYWPMQDSADVCLCTQTVSGFHSDLEPHQGVTLSDVFFAPPEVRTVNVELPWYSSAVTLKNLTIS</sequence>
<evidence type="ECO:0000256" key="2">
    <source>
        <dbReference type="ARBA" id="ARBA00023136"/>
    </source>
</evidence>
<evidence type="ECO:0000313" key="7">
    <source>
        <dbReference type="EMBL" id="MXQ62951.1"/>
    </source>
</evidence>
<dbReference type="PANTHER" id="PTHR30329:SF21">
    <property type="entry name" value="LIPOPROTEIN YIAD-RELATED"/>
    <property type="match status" value="1"/>
</dbReference>
<dbReference type="PRINTS" id="PR01023">
    <property type="entry name" value="NAFLGMOTY"/>
</dbReference>
<evidence type="ECO:0000313" key="8">
    <source>
        <dbReference type="Proteomes" id="UP000431901"/>
    </source>
</evidence>
<dbReference type="PRINTS" id="PR01021">
    <property type="entry name" value="OMPADOMAIN"/>
</dbReference>
<evidence type="ECO:0000256" key="5">
    <source>
        <dbReference type="SAM" id="MobiDB-lite"/>
    </source>
</evidence>
<keyword evidence="2 4" id="KW-0472">Membrane</keyword>
<feature type="compositionally biased region" description="Pro residues" evidence="5">
    <location>
        <begin position="213"/>
        <end position="224"/>
    </location>
</feature>
<dbReference type="CDD" id="cd07185">
    <property type="entry name" value="OmpA_C-like"/>
    <property type="match status" value="1"/>
</dbReference>
<dbReference type="InterPro" id="IPR006664">
    <property type="entry name" value="OMP_bac"/>
</dbReference>
<reference evidence="7 8" key="1">
    <citation type="submission" date="2019-12" db="EMBL/GenBank/DDBJ databases">
        <title>Nocardia macrotermitis sp. nov. and Nocardia aurantia sp. nov., isolated from the gut of the fungus growing-termite Macrotermes natalensis.</title>
        <authorList>
            <person name="Christine B."/>
            <person name="Rene B."/>
        </authorList>
    </citation>
    <scope>NUCLEOTIDE SEQUENCE [LARGE SCALE GENOMIC DNA]</scope>
    <source>
        <strain evidence="7 8">DSM 102126</strain>
    </source>
</reference>
<gene>
    <name evidence="7" type="ORF">GQ466_02775</name>
</gene>
<dbReference type="InterPro" id="IPR006665">
    <property type="entry name" value="OmpA-like"/>
</dbReference>
<feature type="region of interest" description="Disordered" evidence="5">
    <location>
        <begin position="180"/>
        <end position="233"/>
    </location>
</feature>
<dbReference type="GO" id="GO:0009279">
    <property type="term" value="C:cell outer membrane"/>
    <property type="evidence" value="ECO:0007669"/>
    <property type="project" value="UniProtKB-SubCell"/>
</dbReference>
<keyword evidence="8" id="KW-1185">Reference proteome</keyword>
<feature type="domain" description="OmpA-like" evidence="6">
    <location>
        <begin position="98"/>
        <end position="216"/>
    </location>
</feature>
<dbReference type="SUPFAM" id="SSF103088">
    <property type="entry name" value="OmpA-like"/>
    <property type="match status" value="1"/>
</dbReference>